<dbReference type="GeneID" id="6007746"/>
<dbReference type="InParanoid" id="A8N8V3"/>
<dbReference type="eggNOG" id="ENOG502S85Z">
    <property type="taxonomic scope" value="Eukaryota"/>
</dbReference>
<keyword evidence="1" id="KW-0732">Signal</keyword>
<comment type="caution">
    <text evidence="2">The sequence shown here is derived from an EMBL/GenBank/DDBJ whole genome shotgun (WGS) entry which is preliminary data.</text>
</comment>
<dbReference type="Proteomes" id="UP000001861">
    <property type="component" value="Unassembled WGS sequence"/>
</dbReference>
<sequence>MYRFAITVLLALSAIATPIRNVGDPARHTLVVPAGLATPRGPASAILLGVGVQNYTCTEAGTYAAAGAVAELFDISNLDPRAFQTSQDVAMEAWTRTAEVRSANAVRRAIRGNIPNAGEHYFVTSPSGTGISPIWDQRSNDPRRNNPDAFVIGAKAGGIPAPTGPQDVDWLEISNVQGKLARTVYRTDTRGGPAPASCIPGSPVLSVKYTSKYWLFGSTL</sequence>
<dbReference type="InterPro" id="IPR021851">
    <property type="entry name" value="DUF3455"/>
</dbReference>
<evidence type="ECO:0000313" key="3">
    <source>
        <dbReference type="Proteomes" id="UP000001861"/>
    </source>
</evidence>
<evidence type="ECO:0000313" key="2">
    <source>
        <dbReference type="EMBL" id="EAU90444.1"/>
    </source>
</evidence>
<dbReference type="Pfam" id="PF11937">
    <property type="entry name" value="DUF3455"/>
    <property type="match status" value="1"/>
</dbReference>
<evidence type="ECO:0000256" key="1">
    <source>
        <dbReference type="SAM" id="SignalP"/>
    </source>
</evidence>
<dbReference type="KEGG" id="cci:CC1G_00828"/>
<proteinExistence type="predicted"/>
<accession>A8N8V3</accession>
<feature type="signal peptide" evidence="1">
    <location>
        <begin position="1"/>
        <end position="16"/>
    </location>
</feature>
<organism evidence="2 3">
    <name type="scientific">Coprinopsis cinerea (strain Okayama-7 / 130 / ATCC MYA-4618 / FGSC 9003)</name>
    <name type="common">Inky cap fungus</name>
    <name type="synonym">Hormographiella aspergillata</name>
    <dbReference type="NCBI Taxonomy" id="240176"/>
    <lineage>
        <taxon>Eukaryota</taxon>
        <taxon>Fungi</taxon>
        <taxon>Dikarya</taxon>
        <taxon>Basidiomycota</taxon>
        <taxon>Agaricomycotina</taxon>
        <taxon>Agaricomycetes</taxon>
        <taxon>Agaricomycetidae</taxon>
        <taxon>Agaricales</taxon>
        <taxon>Agaricineae</taxon>
        <taxon>Psathyrellaceae</taxon>
        <taxon>Coprinopsis</taxon>
    </lineage>
</organism>
<gene>
    <name evidence="2" type="ORF">CC1G_00828</name>
</gene>
<dbReference type="OMA" id="GQPPKTC"/>
<dbReference type="PANTHER" id="PTHR35567:SF1">
    <property type="entry name" value="CONSERVED FUNGAL PROTEIN (AFU_ORTHOLOGUE AFUA_1G14230)"/>
    <property type="match status" value="1"/>
</dbReference>
<dbReference type="VEuPathDB" id="FungiDB:CC1G_00828"/>
<reference evidence="2 3" key="1">
    <citation type="journal article" date="2010" name="Proc. Natl. Acad. Sci. U.S.A.">
        <title>Insights into evolution of multicellular fungi from the assembled chromosomes of the mushroom Coprinopsis cinerea (Coprinus cinereus).</title>
        <authorList>
            <person name="Stajich J.E."/>
            <person name="Wilke S.K."/>
            <person name="Ahren D."/>
            <person name="Au C.H."/>
            <person name="Birren B.W."/>
            <person name="Borodovsky M."/>
            <person name="Burns C."/>
            <person name="Canback B."/>
            <person name="Casselton L.A."/>
            <person name="Cheng C.K."/>
            <person name="Deng J."/>
            <person name="Dietrich F.S."/>
            <person name="Fargo D.C."/>
            <person name="Farman M.L."/>
            <person name="Gathman A.C."/>
            <person name="Goldberg J."/>
            <person name="Guigo R."/>
            <person name="Hoegger P.J."/>
            <person name="Hooker J.B."/>
            <person name="Huggins A."/>
            <person name="James T.Y."/>
            <person name="Kamada T."/>
            <person name="Kilaru S."/>
            <person name="Kodira C."/>
            <person name="Kues U."/>
            <person name="Kupfer D."/>
            <person name="Kwan H.S."/>
            <person name="Lomsadze A."/>
            <person name="Li W."/>
            <person name="Lilly W.W."/>
            <person name="Ma L.J."/>
            <person name="Mackey A.J."/>
            <person name="Manning G."/>
            <person name="Martin F."/>
            <person name="Muraguchi H."/>
            <person name="Natvig D.O."/>
            <person name="Palmerini H."/>
            <person name="Ramesh M.A."/>
            <person name="Rehmeyer C.J."/>
            <person name="Roe B.A."/>
            <person name="Shenoy N."/>
            <person name="Stanke M."/>
            <person name="Ter-Hovhannisyan V."/>
            <person name="Tunlid A."/>
            <person name="Velagapudi R."/>
            <person name="Vision T.J."/>
            <person name="Zeng Q."/>
            <person name="Zolan M.E."/>
            <person name="Pukkila P.J."/>
        </authorList>
    </citation>
    <scope>NUCLEOTIDE SEQUENCE [LARGE SCALE GENOMIC DNA]</scope>
    <source>
        <strain evidence="3">Okayama-7 / 130 / ATCC MYA-4618 / FGSC 9003</strain>
    </source>
</reference>
<dbReference type="PANTHER" id="PTHR35567">
    <property type="entry name" value="MALATE DEHYDROGENASE (AFU_ORTHOLOGUE AFUA_2G13800)"/>
    <property type="match status" value="1"/>
</dbReference>
<dbReference type="EMBL" id="AACS02000007">
    <property type="protein sequence ID" value="EAU90444.1"/>
    <property type="molecule type" value="Genomic_DNA"/>
</dbReference>
<keyword evidence="3" id="KW-1185">Reference proteome</keyword>
<name>A8N8V3_COPC7</name>
<evidence type="ECO:0008006" key="4">
    <source>
        <dbReference type="Google" id="ProtNLM"/>
    </source>
</evidence>
<protein>
    <recommendedName>
        <fullName evidence="4">Malate dehydrogenase</fullName>
    </recommendedName>
</protein>
<dbReference type="RefSeq" id="XP_001831281.1">
    <property type="nucleotide sequence ID" value="XM_001831229.1"/>
</dbReference>
<dbReference type="AlphaFoldDB" id="A8N8V3"/>
<dbReference type="OrthoDB" id="1859733at2759"/>
<feature type="chain" id="PRO_5002727051" description="Malate dehydrogenase" evidence="1">
    <location>
        <begin position="17"/>
        <end position="220"/>
    </location>
</feature>